<keyword evidence="1" id="KW-0472">Membrane</keyword>
<reference evidence="2" key="1">
    <citation type="submission" date="2020-08" db="EMBL/GenBank/DDBJ databases">
        <title>Genome public.</title>
        <authorList>
            <person name="Liu C."/>
            <person name="Sun Q."/>
        </authorList>
    </citation>
    <scope>NUCLEOTIDE SEQUENCE</scope>
    <source>
        <strain evidence="2">NSJ-12</strain>
    </source>
</reference>
<comment type="caution">
    <text evidence="2">The sequence shown here is derived from an EMBL/GenBank/DDBJ whole genome shotgun (WGS) entry which is preliminary data.</text>
</comment>
<keyword evidence="1" id="KW-1133">Transmembrane helix</keyword>
<organism evidence="2 3">
    <name type="scientific">Zhenhengia yiwuensis</name>
    <dbReference type="NCBI Taxonomy" id="2763666"/>
    <lineage>
        <taxon>Bacteria</taxon>
        <taxon>Bacillati</taxon>
        <taxon>Bacillota</taxon>
        <taxon>Clostridia</taxon>
        <taxon>Lachnospirales</taxon>
        <taxon>Lachnospiraceae</taxon>
        <taxon>Zhenhengia</taxon>
    </lineage>
</organism>
<name>A0A926ED64_9FIRM</name>
<keyword evidence="1" id="KW-0812">Transmembrane</keyword>
<evidence type="ECO:0000256" key="1">
    <source>
        <dbReference type="SAM" id="Phobius"/>
    </source>
</evidence>
<accession>A0A926ED64</accession>
<feature type="transmembrane region" description="Helical" evidence="1">
    <location>
        <begin position="44"/>
        <end position="65"/>
    </location>
</feature>
<gene>
    <name evidence="2" type="ORF">H8718_00935</name>
</gene>
<keyword evidence="3" id="KW-1185">Reference proteome</keyword>
<sequence>MVKQKKNYIAEKKKNHFIKAVIWAGVIIAIMGAGILLLDTRSSYFTVVAAVLVLPLALHITRFFAFAKYKDPSPKQAALLEQMKGHYGLYHSAIIPDTTCTLYFEHIIVTTKSIYFISKNKEIIQKAKPILALRLGNKGIQNSKLHFIYAENGKTIKNATIRIEKDACQVGEALENTIKIIDGMLM</sequence>
<dbReference type="RefSeq" id="WP_177671151.1">
    <property type="nucleotide sequence ID" value="NZ_JACRSY010000001.1"/>
</dbReference>
<protein>
    <submittedName>
        <fullName evidence="2">Uncharacterized protein</fullName>
    </submittedName>
</protein>
<proteinExistence type="predicted"/>
<dbReference type="AlphaFoldDB" id="A0A926ED64"/>
<dbReference type="EMBL" id="JACRSY010000001">
    <property type="protein sequence ID" value="MBC8578104.1"/>
    <property type="molecule type" value="Genomic_DNA"/>
</dbReference>
<feature type="transmembrane region" description="Helical" evidence="1">
    <location>
        <begin position="20"/>
        <end position="38"/>
    </location>
</feature>
<evidence type="ECO:0000313" key="2">
    <source>
        <dbReference type="EMBL" id="MBC8578104.1"/>
    </source>
</evidence>
<evidence type="ECO:0000313" key="3">
    <source>
        <dbReference type="Proteomes" id="UP000655830"/>
    </source>
</evidence>
<dbReference type="Proteomes" id="UP000655830">
    <property type="component" value="Unassembled WGS sequence"/>
</dbReference>